<evidence type="ECO:0000313" key="4">
    <source>
        <dbReference type="EMBL" id="MBB5033232.1"/>
    </source>
</evidence>
<dbReference type="InterPro" id="IPR009019">
    <property type="entry name" value="KH_sf_prok-type"/>
</dbReference>
<accession>A0A7W7YBN5</accession>
<dbReference type="CDD" id="cd22533">
    <property type="entry name" value="KH-II_YlqC-like"/>
    <property type="match status" value="1"/>
</dbReference>
<evidence type="ECO:0000256" key="2">
    <source>
        <dbReference type="ARBA" id="ARBA00022884"/>
    </source>
</evidence>
<proteinExistence type="predicted"/>
<name>A0A7W7YBN5_9BACT</name>
<dbReference type="InterPro" id="IPR020627">
    <property type="entry name" value="KhpA"/>
</dbReference>
<organism evidence="4 5">
    <name type="scientific">Prosthecobacter vanneervenii</name>
    <dbReference type="NCBI Taxonomy" id="48466"/>
    <lineage>
        <taxon>Bacteria</taxon>
        <taxon>Pseudomonadati</taxon>
        <taxon>Verrucomicrobiota</taxon>
        <taxon>Verrucomicrobiia</taxon>
        <taxon>Verrucomicrobiales</taxon>
        <taxon>Verrucomicrobiaceae</taxon>
        <taxon>Prosthecobacter</taxon>
    </lineage>
</organism>
<dbReference type="EMBL" id="JACHIG010000005">
    <property type="protein sequence ID" value="MBB5033232.1"/>
    <property type="molecule type" value="Genomic_DNA"/>
</dbReference>
<dbReference type="SUPFAM" id="SSF54814">
    <property type="entry name" value="Prokaryotic type KH domain (KH-domain type II)"/>
    <property type="match status" value="1"/>
</dbReference>
<dbReference type="AlphaFoldDB" id="A0A7W7YBN5"/>
<reference evidence="4 5" key="1">
    <citation type="submission" date="2020-08" db="EMBL/GenBank/DDBJ databases">
        <title>Genomic Encyclopedia of Type Strains, Phase IV (KMG-IV): sequencing the most valuable type-strain genomes for metagenomic binning, comparative biology and taxonomic classification.</title>
        <authorList>
            <person name="Goeker M."/>
        </authorList>
    </citation>
    <scope>NUCLEOTIDE SEQUENCE [LARGE SCALE GENOMIC DNA]</scope>
    <source>
        <strain evidence="4 5">DSM 12252</strain>
    </source>
</reference>
<dbReference type="Gene3D" id="3.30.300.20">
    <property type="match status" value="1"/>
</dbReference>
<keyword evidence="5" id="KW-1185">Reference proteome</keyword>
<dbReference type="RefSeq" id="WP_184340144.1">
    <property type="nucleotide sequence ID" value="NZ_JACHIG010000005.1"/>
</dbReference>
<feature type="region of interest" description="Disordered" evidence="3">
    <location>
        <begin position="83"/>
        <end position="102"/>
    </location>
</feature>
<dbReference type="PANTHER" id="PTHR34654">
    <property type="entry name" value="UPF0109 PROTEIN SCO5592"/>
    <property type="match status" value="1"/>
</dbReference>
<evidence type="ECO:0000313" key="5">
    <source>
        <dbReference type="Proteomes" id="UP000590740"/>
    </source>
</evidence>
<dbReference type="InterPro" id="IPR015946">
    <property type="entry name" value="KH_dom-like_a/b"/>
</dbReference>
<dbReference type="Proteomes" id="UP000590740">
    <property type="component" value="Unassembled WGS sequence"/>
</dbReference>
<dbReference type="PANTHER" id="PTHR34654:SF1">
    <property type="entry name" value="RNA-BINDING PROTEIN KHPA"/>
    <property type="match status" value="1"/>
</dbReference>
<dbReference type="Pfam" id="PF13083">
    <property type="entry name" value="KH_KhpA-B"/>
    <property type="match status" value="1"/>
</dbReference>
<evidence type="ECO:0000256" key="3">
    <source>
        <dbReference type="SAM" id="MobiDB-lite"/>
    </source>
</evidence>
<keyword evidence="1" id="KW-0963">Cytoplasm</keyword>
<evidence type="ECO:0000256" key="1">
    <source>
        <dbReference type="ARBA" id="ARBA00022490"/>
    </source>
</evidence>
<gene>
    <name evidence="4" type="ORF">HNQ65_002815</name>
</gene>
<dbReference type="GO" id="GO:0003723">
    <property type="term" value="F:RNA binding"/>
    <property type="evidence" value="ECO:0007669"/>
    <property type="project" value="UniProtKB-KW"/>
</dbReference>
<keyword evidence="2" id="KW-0694">RNA-binding</keyword>
<protein>
    <submittedName>
        <fullName evidence="4">Uncharacterized protein</fullName>
    </submittedName>
</protein>
<sequence>MDAPEALREFLSYVVANLIDHPQQATIAIGTNTNGAVTYRVQLAPEDVRHVIGKNGMTISALRSLLNTAAAKHGIKISLKVGSAREEDAEAAGDGETPQTEA</sequence>
<comment type="caution">
    <text evidence="4">The sequence shown here is derived from an EMBL/GenBank/DDBJ whole genome shotgun (WGS) entry which is preliminary data.</text>
</comment>